<reference evidence="1" key="2">
    <citation type="journal article" date="2015" name="Data Brief">
        <title>Shoot transcriptome of the giant reed, Arundo donax.</title>
        <authorList>
            <person name="Barrero R.A."/>
            <person name="Guerrero F.D."/>
            <person name="Moolhuijzen P."/>
            <person name="Goolsby J.A."/>
            <person name="Tidwell J."/>
            <person name="Bellgard S.E."/>
            <person name="Bellgard M.I."/>
        </authorList>
    </citation>
    <scope>NUCLEOTIDE SEQUENCE</scope>
    <source>
        <tissue evidence="1">Shoot tissue taken approximately 20 cm above the soil surface</tissue>
    </source>
</reference>
<evidence type="ECO:0000313" key="1">
    <source>
        <dbReference type="EMBL" id="JAD32701.1"/>
    </source>
</evidence>
<organism evidence="1">
    <name type="scientific">Arundo donax</name>
    <name type="common">Giant reed</name>
    <name type="synonym">Donax arundinaceus</name>
    <dbReference type="NCBI Taxonomy" id="35708"/>
    <lineage>
        <taxon>Eukaryota</taxon>
        <taxon>Viridiplantae</taxon>
        <taxon>Streptophyta</taxon>
        <taxon>Embryophyta</taxon>
        <taxon>Tracheophyta</taxon>
        <taxon>Spermatophyta</taxon>
        <taxon>Magnoliopsida</taxon>
        <taxon>Liliopsida</taxon>
        <taxon>Poales</taxon>
        <taxon>Poaceae</taxon>
        <taxon>PACMAD clade</taxon>
        <taxon>Arundinoideae</taxon>
        <taxon>Arundineae</taxon>
        <taxon>Arundo</taxon>
    </lineage>
</organism>
<sequence>MCYHHALGITSRTRSEL</sequence>
<protein>
    <submittedName>
        <fullName evidence="1">Uncharacterized protein</fullName>
    </submittedName>
</protein>
<accession>A0A0A8Z1M1</accession>
<dbReference type="AlphaFoldDB" id="A0A0A8Z1M1"/>
<reference evidence="1" key="1">
    <citation type="submission" date="2014-09" db="EMBL/GenBank/DDBJ databases">
        <authorList>
            <person name="Magalhaes I.L.F."/>
            <person name="Oliveira U."/>
            <person name="Santos F.R."/>
            <person name="Vidigal T.H.D.A."/>
            <person name="Brescovit A.D."/>
            <person name="Santos A.J."/>
        </authorList>
    </citation>
    <scope>NUCLEOTIDE SEQUENCE</scope>
    <source>
        <tissue evidence="1">Shoot tissue taken approximately 20 cm above the soil surface</tissue>
    </source>
</reference>
<name>A0A0A8Z1M1_ARUDO</name>
<proteinExistence type="predicted"/>
<dbReference type="EMBL" id="GBRH01265194">
    <property type="protein sequence ID" value="JAD32701.1"/>
    <property type="molecule type" value="Transcribed_RNA"/>
</dbReference>